<comment type="caution">
    <text evidence="3">The sequence shown here is derived from an EMBL/GenBank/DDBJ whole genome shotgun (WGS) entry which is preliminary data.</text>
</comment>
<keyword evidence="4" id="KW-1185">Reference proteome</keyword>
<dbReference type="AlphaFoldDB" id="A0A1T0CIA0"/>
<feature type="transmembrane region" description="Helical" evidence="2">
    <location>
        <begin position="96"/>
        <end position="115"/>
    </location>
</feature>
<accession>A0A1T0CIA0</accession>
<organism evidence="3 4">
    <name type="scientific">Lwoffella lincolnii</name>
    <dbReference type="NCBI Taxonomy" id="90241"/>
    <lineage>
        <taxon>Bacteria</taxon>
        <taxon>Pseudomonadati</taxon>
        <taxon>Pseudomonadota</taxon>
        <taxon>Gammaproteobacteria</taxon>
        <taxon>Moraxellales</taxon>
        <taxon>Moraxellaceae</taxon>
        <taxon>Lwoffella</taxon>
    </lineage>
</organism>
<keyword evidence="2" id="KW-0472">Membrane</keyword>
<dbReference type="RefSeq" id="WP_078307061.1">
    <property type="nucleotide sequence ID" value="NZ_MUYT01000004.1"/>
</dbReference>
<gene>
    <name evidence="3" type="ORF">B0682_04175</name>
</gene>
<evidence type="ECO:0000256" key="2">
    <source>
        <dbReference type="SAM" id="Phobius"/>
    </source>
</evidence>
<sequence>MPTWLALLLTLAMVVLVREGCLWVCVQLGMAQAANIVGLVVLFLLLMGWRVWRGFAGGLPTWLTTASSLLLMESGFAFLPVSAGAGLLMFGLGDELVGFVLVIVLSTLLPLWGLGKLSQVWLADSLPNNQNPNNQNPNNQNPDNQNGLN</sequence>
<feature type="transmembrane region" description="Helical" evidence="2">
    <location>
        <begin position="30"/>
        <end position="49"/>
    </location>
</feature>
<proteinExistence type="predicted"/>
<evidence type="ECO:0008006" key="5">
    <source>
        <dbReference type="Google" id="ProtNLM"/>
    </source>
</evidence>
<dbReference type="EMBL" id="MUYT01000004">
    <property type="protein sequence ID" value="OOS22035.1"/>
    <property type="molecule type" value="Genomic_DNA"/>
</dbReference>
<evidence type="ECO:0000256" key="1">
    <source>
        <dbReference type="SAM" id="MobiDB-lite"/>
    </source>
</evidence>
<keyword evidence="2" id="KW-0812">Transmembrane</keyword>
<name>A0A1T0CIA0_9GAMM</name>
<evidence type="ECO:0000313" key="3">
    <source>
        <dbReference type="EMBL" id="OOS22035.1"/>
    </source>
</evidence>
<dbReference type="Proteomes" id="UP000191094">
    <property type="component" value="Unassembled WGS sequence"/>
</dbReference>
<dbReference type="STRING" id="90241.B0682_04175"/>
<feature type="transmembrane region" description="Helical" evidence="2">
    <location>
        <begin position="69"/>
        <end position="90"/>
    </location>
</feature>
<feature type="region of interest" description="Disordered" evidence="1">
    <location>
        <begin position="128"/>
        <end position="149"/>
    </location>
</feature>
<protein>
    <recommendedName>
        <fullName evidence="5">CidA/LrgA family protein</fullName>
    </recommendedName>
</protein>
<reference evidence="3 4" key="1">
    <citation type="submission" date="2017-02" db="EMBL/GenBank/DDBJ databases">
        <title>Draft genome sequence of Moraxella lincolnii CCUG 9405T type strain.</title>
        <authorList>
            <person name="Salva-Serra F."/>
            <person name="Engstrom-Jakobsson H."/>
            <person name="Thorell K."/>
            <person name="Jaen-Luchoro D."/>
            <person name="Gonzales-Siles L."/>
            <person name="Karlsson R."/>
            <person name="Yazdan S."/>
            <person name="Boulund F."/>
            <person name="Johnning A."/>
            <person name="Engstrand L."/>
            <person name="Kristiansson E."/>
            <person name="Moore E."/>
        </authorList>
    </citation>
    <scope>NUCLEOTIDE SEQUENCE [LARGE SCALE GENOMIC DNA]</scope>
    <source>
        <strain evidence="3 4">CCUG 9405</strain>
    </source>
</reference>
<evidence type="ECO:0000313" key="4">
    <source>
        <dbReference type="Proteomes" id="UP000191094"/>
    </source>
</evidence>
<keyword evidence="2" id="KW-1133">Transmembrane helix</keyword>